<name>A0A1R1X347_9FUNG</name>
<proteinExistence type="inferred from homology"/>
<dbReference type="InterPro" id="IPR039770">
    <property type="entry name" value="Rpf2"/>
</dbReference>
<dbReference type="GO" id="GO:0005730">
    <property type="term" value="C:nucleolus"/>
    <property type="evidence" value="ECO:0007669"/>
    <property type="project" value="UniProtKB-SubCell"/>
</dbReference>
<evidence type="ECO:0000313" key="8">
    <source>
        <dbReference type="Proteomes" id="UP000187429"/>
    </source>
</evidence>
<evidence type="ECO:0000256" key="1">
    <source>
        <dbReference type="ARBA" id="ARBA00004604"/>
    </source>
</evidence>
<gene>
    <name evidence="7" type="ORF">AYI69_g10836</name>
</gene>
<evidence type="ECO:0000256" key="5">
    <source>
        <dbReference type="SAM" id="MobiDB-lite"/>
    </source>
</evidence>
<dbReference type="EMBL" id="LSSM01007183">
    <property type="protein sequence ID" value="OMJ09052.1"/>
    <property type="molecule type" value="Genomic_DNA"/>
</dbReference>
<evidence type="ECO:0000256" key="3">
    <source>
        <dbReference type="ARBA" id="ARBA00023242"/>
    </source>
</evidence>
<comment type="subcellular location">
    <subcellularLocation>
        <location evidence="1 4">Nucleus</location>
        <location evidence="1 4">Nucleolus</location>
    </subcellularLocation>
</comment>
<feature type="region of interest" description="Disordered" evidence="5">
    <location>
        <begin position="1"/>
        <end position="20"/>
    </location>
</feature>
<accession>A0A1R1X347</accession>
<feature type="domain" description="Brix" evidence="6">
    <location>
        <begin position="28"/>
        <end position="243"/>
    </location>
</feature>
<keyword evidence="3 4" id="KW-0539">Nucleus</keyword>
<evidence type="ECO:0000313" key="7">
    <source>
        <dbReference type="EMBL" id="OMJ09052.1"/>
    </source>
</evidence>
<comment type="similarity">
    <text evidence="2 4">Belongs to the RPF2 family.</text>
</comment>
<dbReference type="GO" id="GO:0019843">
    <property type="term" value="F:rRNA binding"/>
    <property type="evidence" value="ECO:0007669"/>
    <property type="project" value="UniProtKB-UniRule"/>
</dbReference>
<dbReference type="AlphaFoldDB" id="A0A1R1X347"/>
<dbReference type="PANTHER" id="PTHR12728:SF0">
    <property type="entry name" value="RIBOSOME PRODUCTION FACTOR 2 HOMOLOG"/>
    <property type="match status" value="1"/>
</dbReference>
<protein>
    <recommendedName>
        <fullName evidence="4">Ribosome production factor 2 homolog</fullName>
    </recommendedName>
    <alternativeName>
        <fullName evidence="4">Ribosome biogenesis protein RPF2 homolog</fullName>
    </alternativeName>
</protein>
<dbReference type="Pfam" id="PF04427">
    <property type="entry name" value="Brix"/>
    <property type="match status" value="1"/>
</dbReference>
<organism evidence="7 8">
    <name type="scientific">Smittium culicis</name>
    <dbReference type="NCBI Taxonomy" id="133412"/>
    <lineage>
        <taxon>Eukaryota</taxon>
        <taxon>Fungi</taxon>
        <taxon>Fungi incertae sedis</taxon>
        <taxon>Zoopagomycota</taxon>
        <taxon>Kickxellomycotina</taxon>
        <taxon>Harpellomycetes</taxon>
        <taxon>Harpellales</taxon>
        <taxon>Legeriomycetaceae</taxon>
        <taxon>Smittium</taxon>
    </lineage>
</organism>
<evidence type="ECO:0000259" key="6">
    <source>
        <dbReference type="PROSITE" id="PS50833"/>
    </source>
</evidence>
<comment type="caution">
    <text evidence="7">The sequence shown here is derived from an EMBL/GenBank/DDBJ whole genome shotgun (WGS) entry which is preliminary data.</text>
</comment>
<dbReference type="PANTHER" id="PTHR12728">
    <property type="entry name" value="BRIX DOMAIN CONTAINING PROTEIN"/>
    <property type="match status" value="1"/>
</dbReference>
<dbReference type="GO" id="GO:0000463">
    <property type="term" value="P:maturation of LSU-rRNA from tricistronic rRNA transcript (SSU-rRNA, 5.8S rRNA, LSU-rRNA)"/>
    <property type="evidence" value="ECO:0007669"/>
    <property type="project" value="TreeGrafter"/>
</dbReference>
<evidence type="ECO:0000256" key="4">
    <source>
        <dbReference type="RuleBase" id="RU367086"/>
    </source>
</evidence>
<dbReference type="Proteomes" id="UP000187429">
    <property type="component" value="Unassembled WGS sequence"/>
</dbReference>
<dbReference type="SMART" id="SM00879">
    <property type="entry name" value="Brix"/>
    <property type="match status" value="1"/>
</dbReference>
<dbReference type="InterPro" id="IPR007109">
    <property type="entry name" value="Brix"/>
</dbReference>
<dbReference type="GO" id="GO:0000027">
    <property type="term" value="P:ribosomal large subunit assembly"/>
    <property type="evidence" value="ECO:0007669"/>
    <property type="project" value="InterPro"/>
</dbReference>
<dbReference type="PROSITE" id="PS50833">
    <property type="entry name" value="BRIX"/>
    <property type="match status" value="1"/>
</dbReference>
<sequence length="300" mass="34402">MLPTVKPKNARSKRALDKRSSKVIENPKNTIFIRGSQTSQIIQNALKDLYSLKKPIALNFSKKNEIHPFDDETKLEFLCKKNDSSLFVVGSHSKKRPHNLIMGRMFDFKLFEMFEFEVSHYQSIQEIKGKTCASGIKPLLIFSGEPFNQDDTLMKLKNFFIDFFQSEKTDAICITGLEHVISITVDTADSLAPTGQQQPSKLFIRSYYVNLVKSGQKLPRVELSEMGPNIDLKTRRHISASDETWKMATRIPKELYVKKVKNITHDNLGNKLGRIHVGQQSIDKIQTRKVRALKKPKTEF</sequence>
<keyword evidence="8" id="KW-1185">Reference proteome</keyword>
<evidence type="ECO:0000256" key="2">
    <source>
        <dbReference type="ARBA" id="ARBA00010782"/>
    </source>
</evidence>
<reference evidence="8" key="1">
    <citation type="submission" date="2017-01" db="EMBL/GenBank/DDBJ databases">
        <authorList>
            <person name="Wang Y."/>
            <person name="White M."/>
            <person name="Kvist S."/>
            <person name="Moncalvo J.-M."/>
        </authorList>
    </citation>
    <scope>NUCLEOTIDE SEQUENCE [LARGE SCALE GENOMIC DNA]</scope>
    <source>
        <strain evidence="8">ID-206-W2</strain>
    </source>
</reference>
<dbReference type="OrthoDB" id="407658at2759"/>